<dbReference type="Proteomes" id="UP001172911">
    <property type="component" value="Unassembled WGS sequence"/>
</dbReference>
<feature type="domain" description="SLH" evidence="3">
    <location>
        <begin position="21"/>
        <end position="84"/>
    </location>
</feature>
<accession>A0AAW7ZG78</accession>
<dbReference type="AlphaFoldDB" id="A0AAW7ZG78"/>
<proteinExistence type="predicted"/>
<dbReference type="PANTHER" id="PTHR43308:SF5">
    <property type="entry name" value="S-LAYER PROTEIN _ PEPTIDOGLYCAN ENDO-BETA-N-ACETYLGLUCOSAMINIDASE"/>
    <property type="match status" value="1"/>
</dbReference>
<dbReference type="Pfam" id="PF00395">
    <property type="entry name" value="SLH"/>
    <property type="match status" value="3"/>
</dbReference>
<evidence type="ECO:0000259" key="3">
    <source>
        <dbReference type="PROSITE" id="PS51272"/>
    </source>
</evidence>
<evidence type="ECO:0000256" key="1">
    <source>
        <dbReference type="ARBA" id="ARBA00022737"/>
    </source>
</evidence>
<evidence type="ECO:0000313" key="5">
    <source>
        <dbReference type="Proteomes" id="UP001172911"/>
    </source>
</evidence>
<dbReference type="PANTHER" id="PTHR43308">
    <property type="entry name" value="OUTER MEMBRANE PROTEIN ALPHA-RELATED"/>
    <property type="match status" value="1"/>
</dbReference>
<keyword evidence="5" id="KW-1185">Reference proteome</keyword>
<evidence type="ECO:0000313" key="4">
    <source>
        <dbReference type="EMBL" id="MDO7787815.1"/>
    </source>
</evidence>
<feature type="chain" id="PRO_5043689902" evidence="2">
    <location>
        <begin position="23"/>
        <end position="220"/>
    </location>
</feature>
<dbReference type="RefSeq" id="WP_304543177.1">
    <property type="nucleotide sequence ID" value="NZ_JARPTC010000016.1"/>
</dbReference>
<dbReference type="PROSITE" id="PS51272">
    <property type="entry name" value="SLH"/>
    <property type="match status" value="2"/>
</dbReference>
<dbReference type="InterPro" id="IPR051465">
    <property type="entry name" value="Cell_Envelope_Struct_Comp"/>
</dbReference>
<reference evidence="4" key="2">
    <citation type="submission" date="2023-03" db="EMBL/GenBank/DDBJ databases">
        <authorList>
            <person name="Zhang Z."/>
        </authorList>
    </citation>
    <scope>NUCLEOTIDE SEQUENCE</scope>
    <source>
        <strain evidence="4">DSA</strain>
    </source>
</reference>
<feature type="signal peptide" evidence="2">
    <location>
        <begin position="1"/>
        <end position="22"/>
    </location>
</feature>
<gene>
    <name evidence="4" type="ORF">P6N53_11350</name>
</gene>
<keyword evidence="1" id="KW-0677">Repeat</keyword>
<feature type="domain" description="SLH" evidence="3">
    <location>
        <begin position="89"/>
        <end position="151"/>
    </location>
</feature>
<dbReference type="EMBL" id="JARPTC010000016">
    <property type="protein sequence ID" value="MDO7787815.1"/>
    <property type="molecule type" value="Genomic_DNA"/>
</dbReference>
<comment type="caution">
    <text evidence="4">The sequence shown here is derived from an EMBL/GenBank/DDBJ whole genome shotgun (WGS) entry which is preliminary data.</text>
</comment>
<dbReference type="InterPro" id="IPR001119">
    <property type="entry name" value="SLH_dom"/>
</dbReference>
<keyword evidence="2" id="KW-0732">Signal</keyword>
<protein>
    <submittedName>
        <fullName evidence="4">S-layer homology domain-containing protein</fullName>
    </submittedName>
</protein>
<evidence type="ECO:0000256" key="2">
    <source>
        <dbReference type="SAM" id="SignalP"/>
    </source>
</evidence>
<reference evidence="4" key="1">
    <citation type="journal article" date="2023" name="J. Hazard. Mater.">
        <title>Anaerobic biodegradation of pyrene and benzo[a]pyrene by a new sulfate-reducing Desulforamulus aquiferis strain DSA.</title>
        <authorList>
            <person name="Zhang Z."/>
            <person name="Sun J."/>
            <person name="Gong X."/>
            <person name="Wang C."/>
            <person name="Wang H."/>
        </authorList>
    </citation>
    <scope>NUCLEOTIDE SEQUENCE</scope>
    <source>
        <strain evidence="4">DSA</strain>
    </source>
</reference>
<organism evidence="4 5">
    <name type="scientific">Desulforamulus aquiferis</name>
    <dbReference type="NCBI Taxonomy" id="1397668"/>
    <lineage>
        <taxon>Bacteria</taxon>
        <taxon>Bacillati</taxon>
        <taxon>Bacillota</taxon>
        <taxon>Clostridia</taxon>
        <taxon>Eubacteriales</taxon>
        <taxon>Peptococcaceae</taxon>
        <taxon>Desulforamulus</taxon>
    </lineage>
</organism>
<sequence length="220" mass="24872">MKNKLVAILLVLFLIAPSLSFANTPFTDTTEHWASKDIELAFQHGLLKGVGEDRFNPEGTLTRAELAVCLDRIFDFNFSAMLFLKEPVLTDYFDDVQESEWYSQSILESAVFNIFDIQDRKFKPGEPVTRLEVAEAIAKSFEAKSLSVATILLWPHFKDIETTNTLAFIHNTGIMKGRAEGQFFPDEKLTRAEFAAIVNRCLDTVSLAHSYEKQLEPSAE</sequence>
<name>A0AAW7ZG78_9FIRM</name>